<feature type="region of interest" description="Disordered" evidence="4">
    <location>
        <begin position="162"/>
        <end position="203"/>
    </location>
</feature>
<evidence type="ECO:0000313" key="5">
    <source>
        <dbReference type="EMBL" id="BAJ98316.1"/>
    </source>
</evidence>
<dbReference type="EMBL" id="AK367113">
    <property type="protein sequence ID" value="BAJ98316.1"/>
    <property type="molecule type" value="mRNA"/>
</dbReference>
<dbReference type="PANTHER" id="PTHR23023">
    <property type="entry name" value="DIMETHYLANILINE MONOOXYGENASE"/>
    <property type="match status" value="1"/>
</dbReference>
<dbReference type="SUPFAM" id="SSF51905">
    <property type="entry name" value="FAD/NAD(P)-binding domain"/>
    <property type="match status" value="2"/>
</dbReference>
<keyword evidence="2" id="KW-0274">FAD</keyword>
<dbReference type="GO" id="GO:0016491">
    <property type="term" value="F:oxidoreductase activity"/>
    <property type="evidence" value="ECO:0007669"/>
    <property type="project" value="UniProtKB-KW"/>
</dbReference>
<dbReference type="InterPro" id="IPR050346">
    <property type="entry name" value="FMO-like"/>
</dbReference>
<dbReference type="Pfam" id="PF13450">
    <property type="entry name" value="NAD_binding_8"/>
    <property type="match status" value="1"/>
</dbReference>
<dbReference type="AlphaFoldDB" id="F2DT95"/>
<accession>F2DT95</accession>
<sequence>MDTACGGEPPQPKAVCVIGAGMAGLAAARELRREGHDVTVLEQSGDVGGQWLYDPRTDGADPLGAAAPVKVHSGVYASLRLISPRQSTGFSDFPFCPKTGRDNRRFPGHREVHLYLKDFCAAVRARVPAVAGAVALLRRRAEEDLRAPVLRDAGPMGGAGAVRQAGAAGGGGDAPVRGGVLPRQGGRRRAPQVHPRDRRAGPHVHGRFRGEVLRLPPSRGVEAGAADLVRARHDRGLGDLPRRTPGQRLHSRGYAGVAALLSAHQASYNYQLLLACCYTGGDGRPCQAALHQQAE</sequence>
<evidence type="ECO:0000256" key="4">
    <source>
        <dbReference type="SAM" id="MobiDB-lite"/>
    </source>
</evidence>
<keyword evidence="3" id="KW-0560">Oxidoreductase</keyword>
<proteinExistence type="evidence at transcript level"/>
<name>F2DT95_HORVV</name>
<dbReference type="Gene3D" id="3.50.50.60">
    <property type="entry name" value="FAD/NAD(P)-binding domain"/>
    <property type="match status" value="1"/>
</dbReference>
<evidence type="ECO:0000256" key="1">
    <source>
        <dbReference type="ARBA" id="ARBA00022630"/>
    </source>
</evidence>
<organism evidence="5">
    <name type="scientific">Hordeum vulgare subsp. vulgare</name>
    <name type="common">Domesticated barley</name>
    <dbReference type="NCBI Taxonomy" id="112509"/>
    <lineage>
        <taxon>Eukaryota</taxon>
        <taxon>Viridiplantae</taxon>
        <taxon>Streptophyta</taxon>
        <taxon>Embryophyta</taxon>
        <taxon>Tracheophyta</taxon>
        <taxon>Spermatophyta</taxon>
        <taxon>Magnoliopsida</taxon>
        <taxon>Liliopsida</taxon>
        <taxon>Poales</taxon>
        <taxon>Poaceae</taxon>
        <taxon>BOP clade</taxon>
        <taxon>Pooideae</taxon>
        <taxon>Triticodae</taxon>
        <taxon>Triticeae</taxon>
        <taxon>Hordeinae</taxon>
        <taxon>Hordeum</taxon>
    </lineage>
</organism>
<dbReference type="PRINTS" id="PR00419">
    <property type="entry name" value="ADXRDTASE"/>
</dbReference>
<reference evidence="5" key="1">
    <citation type="journal article" date="2011" name="Plant Physiol.">
        <title>Comprehensive sequence analysis of 24,783 barley full-length cDNAs derived from 12 clone libraries.</title>
        <authorList>
            <person name="Matsumoto T."/>
            <person name="Tanaka T."/>
            <person name="Sakai H."/>
            <person name="Amano N."/>
            <person name="Kanamori H."/>
            <person name="Kurita K."/>
            <person name="Kikuta A."/>
            <person name="Kamiya K."/>
            <person name="Yamamoto M."/>
            <person name="Ikawa H."/>
            <person name="Fujii N."/>
            <person name="Hori K."/>
            <person name="Itoh T."/>
            <person name="Sato K."/>
        </authorList>
    </citation>
    <scope>NUCLEOTIDE SEQUENCE</scope>
    <source>
        <tissue evidence="5">Shoot and root</tissue>
    </source>
</reference>
<protein>
    <submittedName>
        <fullName evidence="5">Predicted protein</fullName>
    </submittedName>
</protein>
<keyword evidence="1" id="KW-0285">Flavoprotein</keyword>
<dbReference type="InterPro" id="IPR036188">
    <property type="entry name" value="FAD/NAD-bd_sf"/>
</dbReference>
<evidence type="ECO:0000256" key="3">
    <source>
        <dbReference type="ARBA" id="ARBA00023002"/>
    </source>
</evidence>
<evidence type="ECO:0000256" key="2">
    <source>
        <dbReference type="ARBA" id="ARBA00022827"/>
    </source>
</evidence>